<keyword evidence="2" id="KW-1185">Reference proteome</keyword>
<name>A0A3P7JVU0_STRVU</name>
<dbReference type="AlphaFoldDB" id="A0A3P7JVU0"/>
<dbReference type="EMBL" id="UYYB01127896">
    <property type="protein sequence ID" value="VDM84149.1"/>
    <property type="molecule type" value="Genomic_DNA"/>
</dbReference>
<reference evidence="1 2" key="1">
    <citation type="submission" date="2018-11" db="EMBL/GenBank/DDBJ databases">
        <authorList>
            <consortium name="Pathogen Informatics"/>
        </authorList>
    </citation>
    <scope>NUCLEOTIDE SEQUENCE [LARGE SCALE GENOMIC DNA]</scope>
</reference>
<accession>A0A3P7JVU0</accession>
<proteinExistence type="predicted"/>
<evidence type="ECO:0000313" key="1">
    <source>
        <dbReference type="EMBL" id="VDM84149.1"/>
    </source>
</evidence>
<sequence length="50" mass="5975">MEYLNGYGHDQLSRDQINRVPWQWTNDHYVISKDKPLNEEPVAKSREQTS</sequence>
<organism evidence="1 2">
    <name type="scientific">Strongylus vulgaris</name>
    <name type="common">Blood worm</name>
    <dbReference type="NCBI Taxonomy" id="40348"/>
    <lineage>
        <taxon>Eukaryota</taxon>
        <taxon>Metazoa</taxon>
        <taxon>Ecdysozoa</taxon>
        <taxon>Nematoda</taxon>
        <taxon>Chromadorea</taxon>
        <taxon>Rhabditida</taxon>
        <taxon>Rhabditina</taxon>
        <taxon>Rhabditomorpha</taxon>
        <taxon>Strongyloidea</taxon>
        <taxon>Strongylidae</taxon>
        <taxon>Strongylus</taxon>
    </lineage>
</organism>
<protein>
    <submittedName>
        <fullName evidence="1">Uncharacterized protein</fullName>
    </submittedName>
</protein>
<dbReference type="Proteomes" id="UP000270094">
    <property type="component" value="Unassembled WGS sequence"/>
</dbReference>
<gene>
    <name evidence="1" type="ORF">SVUK_LOCUS19147</name>
</gene>
<evidence type="ECO:0000313" key="2">
    <source>
        <dbReference type="Proteomes" id="UP000270094"/>
    </source>
</evidence>